<gene>
    <name evidence="5" type="ORF">JRO89_XS04G0040500</name>
</gene>
<feature type="transmembrane region" description="Helical" evidence="3">
    <location>
        <begin position="182"/>
        <end position="206"/>
    </location>
</feature>
<dbReference type="InterPro" id="IPR010916">
    <property type="entry name" value="TonB_box_CS"/>
</dbReference>
<keyword evidence="6" id="KW-1185">Reference proteome</keyword>
<dbReference type="Pfam" id="PF01190">
    <property type="entry name" value="Pollen_Ole_e_1"/>
    <property type="match status" value="1"/>
</dbReference>
<keyword evidence="2" id="KW-1015">Disulfide bond</keyword>
<sequence length="209" mass="22894">MAKTYTVAAFVATVALCLAAIVGVAHAEEKNDSLIVEGKIYCDTCRVQFETSLSESIEGAKVKLVCRDRESEETKLELEGVTDKSGGYSLKVEGDHAEEICEVHLISSPKEDCKEITTGLNSARILLSTDDGVVEPIRRANALGFMKKEALDNCGDVLKDLVHLSVTDAHQMLDVCSVGDRYQLIMIIKINIVMIMLSVFILCFAVEYT</sequence>
<dbReference type="InterPro" id="IPR006041">
    <property type="entry name" value="Pollen_Ole_e1_allergen"/>
</dbReference>
<dbReference type="PROSITE" id="PS00430">
    <property type="entry name" value="TONB_DEPENDENT_REC_1"/>
    <property type="match status" value="1"/>
</dbReference>
<dbReference type="PANTHER" id="PTHR31614">
    <property type="entry name" value="PROTEIN DOWNSTREAM OF FLC-RELATED"/>
    <property type="match status" value="1"/>
</dbReference>
<evidence type="ECO:0000256" key="2">
    <source>
        <dbReference type="ARBA" id="ARBA00023157"/>
    </source>
</evidence>
<evidence type="ECO:0000256" key="3">
    <source>
        <dbReference type="SAM" id="Phobius"/>
    </source>
</evidence>
<proteinExistence type="inferred from homology"/>
<keyword evidence="4" id="KW-0732">Signal</keyword>
<accession>A0ABQ8I461</accession>
<feature type="chain" id="PRO_5047087935" evidence="4">
    <location>
        <begin position="28"/>
        <end position="209"/>
    </location>
</feature>
<evidence type="ECO:0000256" key="1">
    <source>
        <dbReference type="ARBA" id="ARBA00010049"/>
    </source>
</evidence>
<keyword evidence="3" id="KW-1133">Transmembrane helix</keyword>
<feature type="signal peptide" evidence="4">
    <location>
        <begin position="1"/>
        <end position="27"/>
    </location>
</feature>
<comment type="caution">
    <text evidence="5">The sequence shown here is derived from an EMBL/GenBank/DDBJ whole genome shotgun (WGS) entry which is preliminary data.</text>
</comment>
<evidence type="ECO:0000313" key="5">
    <source>
        <dbReference type="EMBL" id="KAH7571395.1"/>
    </source>
</evidence>
<dbReference type="Proteomes" id="UP000827721">
    <property type="component" value="Unassembled WGS sequence"/>
</dbReference>
<keyword evidence="3" id="KW-0812">Transmembrane</keyword>
<reference evidence="5 6" key="1">
    <citation type="submission" date="2021-02" db="EMBL/GenBank/DDBJ databases">
        <title>Plant Genome Project.</title>
        <authorList>
            <person name="Zhang R.-G."/>
        </authorList>
    </citation>
    <scope>NUCLEOTIDE SEQUENCE [LARGE SCALE GENOMIC DNA]</scope>
    <source>
        <tissue evidence="5">Leaves</tissue>
    </source>
</reference>
<organism evidence="5 6">
    <name type="scientific">Xanthoceras sorbifolium</name>
    <dbReference type="NCBI Taxonomy" id="99658"/>
    <lineage>
        <taxon>Eukaryota</taxon>
        <taxon>Viridiplantae</taxon>
        <taxon>Streptophyta</taxon>
        <taxon>Embryophyta</taxon>
        <taxon>Tracheophyta</taxon>
        <taxon>Spermatophyta</taxon>
        <taxon>Magnoliopsida</taxon>
        <taxon>eudicotyledons</taxon>
        <taxon>Gunneridae</taxon>
        <taxon>Pentapetalae</taxon>
        <taxon>rosids</taxon>
        <taxon>malvids</taxon>
        <taxon>Sapindales</taxon>
        <taxon>Sapindaceae</taxon>
        <taxon>Xanthoceroideae</taxon>
        <taxon>Xanthoceras</taxon>
    </lineage>
</organism>
<name>A0ABQ8I461_9ROSI</name>
<evidence type="ECO:0000313" key="6">
    <source>
        <dbReference type="Proteomes" id="UP000827721"/>
    </source>
</evidence>
<evidence type="ECO:0000256" key="4">
    <source>
        <dbReference type="SAM" id="SignalP"/>
    </source>
</evidence>
<protein>
    <submittedName>
        <fullName evidence="5">Uncharacterized protein</fullName>
    </submittedName>
</protein>
<comment type="similarity">
    <text evidence="1">Belongs to the Ole e I family.</text>
</comment>
<dbReference type="EMBL" id="JAFEMO010000004">
    <property type="protein sequence ID" value="KAH7571395.1"/>
    <property type="molecule type" value="Genomic_DNA"/>
</dbReference>
<keyword evidence="3" id="KW-0472">Membrane</keyword>
<dbReference type="PANTHER" id="PTHR31614:SF20">
    <property type="entry name" value="POLLEN PROTEIN OLE E I-LIKE PROTEIN"/>
    <property type="match status" value="1"/>
</dbReference>